<comment type="caution">
    <text evidence="4">The sequence shown here is derived from an EMBL/GenBank/DDBJ whole genome shotgun (WGS) entry which is preliminary data.</text>
</comment>
<dbReference type="SUPFAM" id="SSF81324">
    <property type="entry name" value="Voltage-gated potassium channels"/>
    <property type="match status" value="1"/>
</dbReference>
<evidence type="ECO:0000256" key="2">
    <source>
        <dbReference type="SAM" id="Phobius"/>
    </source>
</evidence>
<dbReference type="Pfam" id="PF07885">
    <property type="entry name" value="Ion_trans_2"/>
    <property type="match status" value="1"/>
</dbReference>
<dbReference type="PANTHER" id="PTHR43833">
    <property type="entry name" value="POTASSIUM CHANNEL PROTEIN 2-RELATED-RELATED"/>
    <property type="match status" value="1"/>
</dbReference>
<dbReference type="InterPro" id="IPR036291">
    <property type="entry name" value="NAD(P)-bd_dom_sf"/>
</dbReference>
<dbReference type="PANTHER" id="PTHR43833:SF9">
    <property type="entry name" value="POTASSIUM CHANNEL PROTEIN YUGO-RELATED"/>
    <property type="match status" value="1"/>
</dbReference>
<evidence type="ECO:0000313" key="4">
    <source>
        <dbReference type="EMBL" id="HIP56753.1"/>
    </source>
</evidence>
<keyword evidence="2" id="KW-0812">Transmembrane</keyword>
<feature type="non-terminal residue" evidence="4">
    <location>
        <position position="1"/>
    </location>
</feature>
<evidence type="ECO:0000313" key="5">
    <source>
        <dbReference type="Proteomes" id="UP000605805"/>
    </source>
</evidence>
<dbReference type="InterPro" id="IPR050721">
    <property type="entry name" value="Trk_Ktr_HKT_K-transport"/>
</dbReference>
<dbReference type="Proteomes" id="UP000605805">
    <property type="component" value="Unassembled WGS sequence"/>
</dbReference>
<reference evidence="4" key="1">
    <citation type="journal article" date="2020" name="ISME J.">
        <title>Gammaproteobacteria mediating utilization of methyl-, sulfur- and petroleum organic compounds in deep ocean hydrothermal plumes.</title>
        <authorList>
            <person name="Zhou Z."/>
            <person name="Liu Y."/>
            <person name="Pan J."/>
            <person name="Cron B.R."/>
            <person name="Toner B.M."/>
            <person name="Anantharaman K."/>
            <person name="Breier J.A."/>
            <person name="Dick G.J."/>
            <person name="Li M."/>
        </authorList>
    </citation>
    <scope>NUCLEOTIDE SEQUENCE</scope>
    <source>
        <strain evidence="4">SZUA-1435</strain>
    </source>
</reference>
<dbReference type="EMBL" id="DQTV01000037">
    <property type="protein sequence ID" value="HIP56753.1"/>
    <property type="molecule type" value="Genomic_DNA"/>
</dbReference>
<dbReference type="AlphaFoldDB" id="A0A832Z2J0"/>
<dbReference type="GO" id="GO:0006813">
    <property type="term" value="P:potassium ion transport"/>
    <property type="evidence" value="ECO:0007669"/>
    <property type="project" value="InterPro"/>
</dbReference>
<keyword evidence="2" id="KW-1133">Transmembrane helix</keyword>
<gene>
    <name evidence="4" type="ORF">EYH02_01590</name>
</gene>
<evidence type="ECO:0000259" key="3">
    <source>
        <dbReference type="PROSITE" id="PS51201"/>
    </source>
</evidence>
<name>A0A832Z2J0_9CREN</name>
<feature type="transmembrane region" description="Helical" evidence="2">
    <location>
        <begin position="37"/>
        <end position="65"/>
    </location>
</feature>
<dbReference type="InterPro" id="IPR003148">
    <property type="entry name" value="RCK_N"/>
</dbReference>
<dbReference type="Pfam" id="PF02254">
    <property type="entry name" value="TrkA_N"/>
    <property type="match status" value="1"/>
</dbReference>
<dbReference type="PRINTS" id="PR00169">
    <property type="entry name" value="KCHANNEL"/>
</dbReference>
<evidence type="ECO:0000256" key="1">
    <source>
        <dbReference type="ARBA" id="ARBA00004651"/>
    </source>
</evidence>
<dbReference type="GO" id="GO:0005886">
    <property type="term" value="C:plasma membrane"/>
    <property type="evidence" value="ECO:0007669"/>
    <property type="project" value="UniProtKB-SubCell"/>
</dbReference>
<comment type="subcellular location">
    <subcellularLocation>
        <location evidence="1">Cell membrane</location>
        <topology evidence="1">Multi-pass membrane protein</topology>
    </subcellularLocation>
</comment>
<proteinExistence type="predicted"/>
<feature type="transmembrane region" description="Helical" evidence="2">
    <location>
        <begin position="12"/>
        <end position="31"/>
    </location>
</feature>
<dbReference type="Gene3D" id="1.10.287.70">
    <property type="match status" value="1"/>
</dbReference>
<dbReference type="PROSITE" id="PS51201">
    <property type="entry name" value="RCK_N"/>
    <property type="match status" value="1"/>
</dbReference>
<organism evidence="4 5">
    <name type="scientific">Ignisphaera aggregans</name>
    <dbReference type="NCBI Taxonomy" id="334771"/>
    <lineage>
        <taxon>Archaea</taxon>
        <taxon>Thermoproteota</taxon>
        <taxon>Thermoprotei</taxon>
        <taxon>Desulfurococcales</taxon>
        <taxon>Desulfurococcaceae</taxon>
        <taxon>Ignisphaera</taxon>
    </lineage>
</organism>
<accession>A0A832Z2J0</accession>
<feature type="domain" description="RCK N-terminal" evidence="3">
    <location>
        <begin position="80"/>
        <end position="195"/>
    </location>
</feature>
<protein>
    <recommendedName>
        <fullName evidence="3">RCK N-terminal domain-containing protein</fullName>
    </recommendedName>
</protein>
<dbReference type="SUPFAM" id="SSF51735">
    <property type="entry name" value="NAD(P)-binding Rossmann-fold domains"/>
    <property type="match status" value="1"/>
</dbReference>
<keyword evidence="2" id="KW-0472">Membrane</keyword>
<dbReference type="Gene3D" id="3.40.50.720">
    <property type="entry name" value="NAD(P)-binding Rossmann-like Domain"/>
    <property type="match status" value="1"/>
</dbReference>
<dbReference type="InterPro" id="IPR013099">
    <property type="entry name" value="K_chnl_dom"/>
</dbReference>
<sequence length="297" mass="32617">EVINGPQKNLTYFQSIYWAIVTMATVGYGDIVPQTFAGYIIASLTIVLGIAVFTLLVSTIAEAFLRQSLRRYMGLVKLKHVDVVVVGASEICREAIDELRNSGRGYRIAWVLEERPRAPPEDIDFVVGNPLDEDTLIRAGIKSAKHLIICILDDSATIHIALMAKRLNKNLKIAAIAKSNKTKELLEEAGVSIVVPLRIIGRELASAVFEPSVTLFVDEVTSSRGIADLIEVPIDHNLSGMTPEEVVKGLEHRDRAHRYVPLMLVKDSGDRIAAPDSGTKLKSGDKLVVLKAKRNTE</sequence>